<dbReference type="PANTHER" id="PTHR43685:SF5">
    <property type="entry name" value="GLYCOSYLTRANSFERASE EPSE-RELATED"/>
    <property type="match status" value="1"/>
</dbReference>
<dbReference type="GO" id="GO:0016787">
    <property type="term" value="F:hydrolase activity"/>
    <property type="evidence" value="ECO:0007669"/>
    <property type="project" value="UniProtKB-KW"/>
</dbReference>
<protein>
    <submittedName>
        <fullName evidence="5">Glycosyl hydrolase</fullName>
    </submittedName>
</protein>
<keyword evidence="2" id="KW-0328">Glycosyltransferase</keyword>
<gene>
    <name evidence="5" type="ORF">COP05_03570</name>
</gene>
<dbReference type="InterPro" id="IPR001173">
    <property type="entry name" value="Glyco_trans_2-like"/>
</dbReference>
<keyword evidence="3" id="KW-0808">Transferase</keyword>
<feature type="domain" description="Glycosyltransferase 2-like" evidence="4">
    <location>
        <begin position="25"/>
        <end position="184"/>
    </location>
</feature>
<dbReference type="PANTHER" id="PTHR43685">
    <property type="entry name" value="GLYCOSYLTRANSFERASE"/>
    <property type="match status" value="1"/>
</dbReference>
<dbReference type="Pfam" id="PF00535">
    <property type="entry name" value="Glycos_transf_2"/>
    <property type="match status" value="1"/>
</dbReference>
<name>A0ABM6PN39_9MICO</name>
<keyword evidence="6" id="KW-1185">Reference proteome</keyword>
<evidence type="ECO:0000256" key="1">
    <source>
        <dbReference type="ARBA" id="ARBA00006739"/>
    </source>
</evidence>
<organism evidence="5 6">
    <name type="scientific">Dermabacter jinjuensis</name>
    <dbReference type="NCBI Taxonomy" id="1667168"/>
    <lineage>
        <taxon>Bacteria</taxon>
        <taxon>Bacillati</taxon>
        <taxon>Actinomycetota</taxon>
        <taxon>Actinomycetes</taxon>
        <taxon>Micrococcales</taxon>
        <taxon>Dermabacteraceae</taxon>
        <taxon>Dermabacter</taxon>
    </lineage>
</organism>
<evidence type="ECO:0000256" key="3">
    <source>
        <dbReference type="ARBA" id="ARBA00022679"/>
    </source>
</evidence>
<sequence>MSKHGVRKIEEDLTVLMPLWEGDDPAYAREAIASATVDQTTAPGLLLLAIDGPLPDALEDVIADVLEGQYGRARVVRNKSHGGLARTLDSALAHCESPIVARADADDVNHPERFAVQLAALRERGLDIVGANMREIDESSLPRRDEAGEERIRRRPLTHKEIANYMRDHSPFHHPTVLMRVEAVRRAGGYRDIPLMEDYDLWHRLLCTGSRMGNVADVLVDYRVSTSLYRRRGGLTLFKSDVHMQWSMLKSGTTSVPRALRNLVGRAVYRVVPAFARDRVYWRVIERGLTGTPRS</sequence>
<accession>A0ABM6PN39</accession>
<dbReference type="InterPro" id="IPR050834">
    <property type="entry name" value="Glycosyltransf_2"/>
</dbReference>
<comment type="similarity">
    <text evidence="1">Belongs to the glycosyltransferase 2 family.</text>
</comment>
<evidence type="ECO:0000256" key="2">
    <source>
        <dbReference type="ARBA" id="ARBA00022676"/>
    </source>
</evidence>
<dbReference type="Proteomes" id="UP000815698">
    <property type="component" value="Chromosome"/>
</dbReference>
<dbReference type="SUPFAM" id="SSF53448">
    <property type="entry name" value="Nucleotide-diphospho-sugar transferases"/>
    <property type="match status" value="1"/>
</dbReference>
<dbReference type="RefSeq" id="WP_096882715.1">
    <property type="nucleotide sequence ID" value="NZ_CP023482.1"/>
</dbReference>
<dbReference type="EMBL" id="CP023482">
    <property type="protein sequence ID" value="ATH96275.1"/>
    <property type="molecule type" value="Genomic_DNA"/>
</dbReference>
<dbReference type="Gene3D" id="3.90.550.10">
    <property type="entry name" value="Spore Coat Polysaccharide Biosynthesis Protein SpsA, Chain A"/>
    <property type="match status" value="1"/>
</dbReference>
<reference evidence="5 6" key="1">
    <citation type="journal article" date="2016" name="Int. J. Syst. Evol. Microbiol.">
        <title>Dermabacter jinjuensis sp. nov., a novel species of the genus Dermabacter isolated from a clinical specimen.</title>
        <authorList>
            <person name="Park Y.K."/>
            <person name="Lee K.M."/>
            <person name="Lee W.K."/>
            <person name="Cho M.J."/>
            <person name="Lee H.S."/>
            <person name="Cho Y.G."/>
            <person name="Lee Y.C."/>
            <person name="Lee W.K."/>
            <person name="Seong W.K."/>
            <person name="Hwang K.J."/>
        </authorList>
    </citation>
    <scope>NUCLEOTIDE SEQUENCE [LARGE SCALE GENOMIC DNA]</scope>
    <source>
        <strain evidence="5 6">32T</strain>
    </source>
</reference>
<keyword evidence="5" id="KW-0378">Hydrolase</keyword>
<dbReference type="InterPro" id="IPR029044">
    <property type="entry name" value="Nucleotide-diphossugar_trans"/>
</dbReference>
<evidence type="ECO:0000259" key="4">
    <source>
        <dbReference type="Pfam" id="PF00535"/>
    </source>
</evidence>
<proteinExistence type="inferred from homology"/>
<evidence type="ECO:0000313" key="6">
    <source>
        <dbReference type="Proteomes" id="UP000815698"/>
    </source>
</evidence>
<evidence type="ECO:0000313" key="5">
    <source>
        <dbReference type="EMBL" id="ATH96275.1"/>
    </source>
</evidence>